<organism evidence="4 5">
    <name type="scientific">Idiomarina piscisalsi</name>
    <dbReference type="NCBI Taxonomy" id="1096243"/>
    <lineage>
        <taxon>Bacteria</taxon>
        <taxon>Pseudomonadati</taxon>
        <taxon>Pseudomonadota</taxon>
        <taxon>Gammaproteobacteria</taxon>
        <taxon>Alteromonadales</taxon>
        <taxon>Idiomarinaceae</taxon>
        <taxon>Idiomarina</taxon>
    </lineage>
</organism>
<dbReference type="Gene3D" id="1.10.443.10">
    <property type="entry name" value="Intergrase catalytic core"/>
    <property type="match status" value="1"/>
</dbReference>
<dbReference type="InterPro" id="IPR011010">
    <property type="entry name" value="DNA_brk_join_enz"/>
</dbReference>
<keyword evidence="5" id="KW-1185">Reference proteome</keyword>
<evidence type="ECO:0000256" key="1">
    <source>
        <dbReference type="ARBA" id="ARBA00023172"/>
    </source>
</evidence>
<proteinExistence type="predicted"/>
<sequence>MSQVLAISAIDYCRPKKLHEMDNAQLLALPVSSYQLPDGTYQVISQYRDNTWRLEDGRFPSNVKDCRKKLRFYTLPSQFVDAVKFALKHYDIKHSPSGFTLCNAFIFLEPFLNYLSIINVKSTAAITALHCANYVHQCKQTISKKTQKPLSKSALMQRFSAVERLYHNLNGTQWAFEHPWVDSSAGYLAGTMGQGKRIAKTKIIPDGELKVLINHCNKVLNQASDLIKLQAEIARERGVLVKTINSETSIMNAISNRFLKPKGYTGLREFNSSHESIPDATAIIILTFSGIRAHELCAIETDAYRIEDNDEDIYYWLKSHSRKTGEGYTEWLVPEIVIKAIEVQKAYVKPFQERLLHEQSTLLKEDPHDPRGLKIERFKHHLFLTSSPSQGNQVNVITGSALYKRLKALGNVLKVKGLTAHRFRRTFAVYVARSAYGDLRYLKQHFKHWGMDMTLLYSANNSQDEELYDEIAIQIKNYKVARVEEFLDEDTIITGGLANKLISYRSSNEAVKTFDSRAKMAEHISDTVHLRSTGHSWCTSDNAGCGGRSLIEGTACVDCSESIIEKNRHGAYFKGVYMQQIELRQIDDIGEAGKQRVERDIERCERVLKDIGLWDEVKKVLSNG</sequence>
<dbReference type="InterPro" id="IPR002104">
    <property type="entry name" value="Integrase_catalytic"/>
</dbReference>
<dbReference type="RefSeq" id="WP_088768252.1">
    <property type="nucleotide sequence ID" value="NZ_CP022133.1"/>
</dbReference>
<feature type="domain" description="Tyr recombinase" evidence="2">
    <location>
        <begin position="259"/>
        <end position="472"/>
    </location>
</feature>
<dbReference type="Proteomes" id="UP000197717">
    <property type="component" value="Chromosome"/>
</dbReference>
<dbReference type="EMBL" id="CP022133">
    <property type="protein sequence ID" value="ASG65855.1"/>
    <property type="molecule type" value="Genomic_DNA"/>
</dbReference>
<reference evidence="4 5" key="1">
    <citation type="submission" date="2017-06" db="EMBL/GenBank/DDBJ databases">
        <title>Complete genome sequence of Idiomarina piscisalsi strain 10PY1A isolated from soil of Soudi Arabia.</title>
        <authorList>
            <person name="Kim M.-C."/>
            <person name="Jung B.K."/>
            <person name="Budiyanto F."/>
            <person name="Nzila A."/>
            <person name="Shin J.-H."/>
        </authorList>
    </citation>
    <scope>NUCLEOTIDE SEQUENCE [LARGE SCALE GENOMIC DNA]</scope>
    <source>
        <strain evidence="4 5">10PY1A</strain>
    </source>
</reference>
<accession>A0ABN5ASD8</accession>
<evidence type="ECO:0000313" key="3">
    <source>
        <dbReference type="EMBL" id="ASG65855.1"/>
    </source>
</evidence>
<evidence type="ECO:0000259" key="2">
    <source>
        <dbReference type="PROSITE" id="PS51898"/>
    </source>
</evidence>
<evidence type="ECO:0000313" key="4">
    <source>
        <dbReference type="EMBL" id="ASG66519.1"/>
    </source>
</evidence>
<name>A0ABN5ASD8_9GAMM</name>
<dbReference type="InterPro" id="IPR013762">
    <property type="entry name" value="Integrase-like_cat_sf"/>
</dbReference>
<gene>
    <name evidence="3" type="ORF">CEW91_06760</name>
    <name evidence="4" type="ORF">CEW91_10390</name>
</gene>
<keyword evidence="1" id="KW-0233">DNA recombination</keyword>
<dbReference type="EMBL" id="CP022133">
    <property type="protein sequence ID" value="ASG66519.1"/>
    <property type="molecule type" value="Genomic_DNA"/>
</dbReference>
<protein>
    <recommendedName>
        <fullName evidence="2">Tyr recombinase domain-containing protein</fullName>
    </recommendedName>
</protein>
<evidence type="ECO:0000313" key="5">
    <source>
        <dbReference type="Proteomes" id="UP000197717"/>
    </source>
</evidence>
<dbReference type="SUPFAM" id="SSF56349">
    <property type="entry name" value="DNA breaking-rejoining enzymes"/>
    <property type="match status" value="1"/>
</dbReference>
<dbReference type="PROSITE" id="PS51898">
    <property type="entry name" value="TYR_RECOMBINASE"/>
    <property type="match status" value="1"/>
</dbReference>